<dbReference type="GO" id="GO:0016818">
    <property type="term" value="F:hydrolase activity, acting on acid anhydrides, in phosphorus-containing anhydrides"/>
    <property type="evidence" value="ECO:0007669"/>
    <property type="project" value="InterPro"/>
</dbReference>
<dbReference type="GO" id="GO:0003678">
    <property type="term" value="F:DNA helicase activity"/>
    <property type="evidence" value="ECO:0007669"/>
    <property type="project" value="TreeGrafter"/>
</dbReference>
<dbReference type="CDD" id="cd18788">
    <property type="entry name" value="SF2_C_XPD"/>
    <property type="match status" value="1"/>
</dbReference>
<dbReference type="GO" id="GO:0006289">
    <property type="term" value="P:nucleotide-excision repair"/>
    <property type="evidence" value="ECO:0007669"/>
    <property type="project" value="TreeGrafter"/>
</dbReference>
<evidence type="ECO:0000313" key="3">
    <source>
        <dbReference type="Proteomes" id="UP000886885"/>
    </source>
</evidence>
<dbReference type="Pfam" id="PF13307">
    <property type="entry name" value="Helicase_C_2"/>
    <property type="match status" value="1"/>
</dbReference>
<dbReference type="Proteomes" id="UP000886885">
    <property type="component" value="Chromosome 2D"/>
</dbReference>
<dbReference type="InterPro" id="IPR045028">
    <property type="entry name" value="DinG/Rad3-like"/>
</dbReference>
<dbReference type="GO" id="GO:0003676">
    <property type="term" value="F:nucleic acid binding"/>
    <property type="evidence" value="ECO:0007669"/>
    <property type="project" value="InterPro"/>
</dbReference>
<feature type="domain" description="ATP-dependent helicase C-terminal" evidence="1">
    <location>
        <begin position="80"/>
        <end position="240"/>
    </location>
</feature>
<dbReference type="OrthoDB" id="19182at2759"/>
<organism evidence="2 3">
    <name type="scientific">Populus tomentosa</name>
    <name type="common">Chinese white poplar</name>
    <dbReference type="NCBI Taxonomy" id="118781"/>
    <lineage>
        <taxon>Eukaryota</taxon>
        <taxon>Viridiplantae</taxon>
        <taxon>Streptophyta</taxon>
        <taxon>Embryophyta</taxon>
        <taxon>Tracheophyta</taxon>
        <taxon>Spermatophyta</taxon>
        <taxon>Magnoliopsida</taxon>
        <taxon>eudicotyledons</taxon>
        <taxon>Gunneridae</taxon>
        <taxon>Pentapetalae</taxon>
        <taxon>rosids</taxon>
        <taxon>fabids</taxon>
        <taxon>Malpighiales</taxon>
        <taxon>Salicaceae</taxon>
        <taxon>Saliceae</taxon>
        <taxon>Populus</taxon>
    </lineage>
</organism>
<protein>
    <recommendedName>
        <fullName evidence="1">ATP-dependent helicase C-terminal domain-containing protein</fullName>
    </recommendedName>
</protein>
<keyword evidence="3" id="KW-1185">Reference proteome</keyword>
<dbReference type="PANTHER" id="PTHR11472:SF47">
    <property type="entry name" value="FANCONI ANEMIA GROUP J PROTEIN"/>
    <property type="match status" value="1"/>
</dbReference>
<dbReference type="PANTHER" id="PTHR11472">
    <property type="entry name" value="DNA REPAIR DEAD HELICASE RAD3/XP-D SUBFAMILY MEMBER"/>
    <property type="match status" value="1"/>
</dbReference>
<dbReference type="EMBL" id="JAAWWB010000004">
    <property type="protein sequence ID" value="KAG6783575.1"/>
    <property type="molecule type" value="Genomic_DNA"/>
</dbReference>
<accession>A0A8X8D9V1</accession>
<dbReference type="GO" id="GO:0005634">
    <property type="term" value="C:nucleus"/>
    <property type="evidence" value="ECO:0007669"/>
    <property type="project" value="TreeGrafter"/>
</dbReference>
<proteinExistence type="predicted"/>
<dbReference type="GO" id="GO:0005524">
    <property type="term" value="F:ATP binding"/>
    <property type="evidence" value="ECO:0007669"/>
    <property type="project" value="InterPro"/>
</dbReference>
<dbReference type="SMART" id="SM00491">
    <property type="entry name" value="HELICc2"/>
    <property type="match status" value="1"/>
</dbReference>
<dbReference type="AlphaFoldDB" id="A0A8X8D9V1"/>
<evidence type="ECO:0000313" key="2">
    <source>
        <dbReference type="EMBL" id="KAG6783575.1"/>
    </source>
</evidence>
<comment type="caution">
    <text evidence="2">The sequence shown here is derived from an EMBL/GenBank/DDBJ whole genome shotgun (WGS) entry which is preliminary data.</text>
</comment>
<evidence type="ECO:0000259" key="1">
    <source>
        <dbReference type="SMART" id="SM00491"/>
    </source>
</evidence>
<gene>
    <name evidence="2" type="ORF">POTOM_009231</name>
</gene>
<dbReference type="InterPro" id="IPR006555">
    <property type="entry name" value="ATP-dep_Helicase_C"/>
</dbReference>
<reference evidence="2" key="1">
    <citation type="journal article" date="2020" name="bioRxiv">
        <title>Hybrid origin of Populus tomentosa Carr. identified through genome sequencing and phylogenomic analysis.</title>
        <authorList>
            <person name="An X."/>
            <person name="Gao K."/>
            <person name="Chen Z."/>
            <person name="Li J."/>
            <person name="Yang X."/>
            <person name="Yang X."/>
            <person name="Zhou J."/>
            <person name="Guo T."/>
            <person name="Zhao T."/>
            <person name="Huang S."/>
            <person name="Miao D."/>
            <person name="Khan W.U."/>
            <person name="Rao P."/>
            <person name="Ye M."/>
            <person name="Lei B."/>
            <person name="Liao W."/>
            <person name="Wang J."/>
            <person name="Ji L."/>
            <person name="Li Y."/>
            <person name="Guo B."/>
            <person name="Mustafa N.S."/>
            <person name="Li S."/>
            <person name="Yun Q."/>
            <person name="Keller S.R."/>
            <person name="Mao J."/>
            <person name="Zhang R."/>
            <person name="Strauss S.H."/>
        </authorList>
    </citation>
    <scope>NUCLEOTIDE SEQUENCE</scope>
    <source>
        <strain evidence="2">GM15</strain>
        <tissue evidence="2">Leaf</tissue>
    </source>
</reference>
<dbReference type="GO" id="GO:1990918">
    <property type="term" value="P:double-strand break repair involved in meiotic recombination"/>
    <property type="evidence" value="ECO:0007669"/>
    <property type="project" value="TreeGrafter"/>
</dbReference>
<sequence>MNSFSSELGVQFGTCLEAPHVVDVESQVCVSVISTSPDNYPLNASYKTADCYTFQDALGKSLEEICKIVPAGSLVFFPSYKLMEKLSNRWRETGQWVIMTAFVETKDLLLGEEKGQKSGCQSLDGTESTENSEKGGAAFLAVCRGKVSEGIDFSDDYARVVVSFSVIVVLVRLSQIVVGIPFPNINDIQVGLKKKYNDAYKTSKNLLGGNEWYCQQAFRALNQAVGMPFHFAVVSVIFLMWLLFHWQADERYKEERNRVYISKWLRKSIQQYNNFDMSLEGLRSFFRNAKEKVGKNMEDFLLNSDANKEKNISRMDQIVGHTRNKSQKRSNSDQYGEKIVSLTKCEGAVSKLKSQDDVEVQASIQIDDELESSQEIIDLECDSHIGSRCSEASFHEDPEITLVEETPGMGECGAAASPGFFSKDGNSSSTMMQAPNELADQGLVSLVSVTNQSAAPDKSQCSMLVTPEKELTITTCNLRPGVESSLNLSVNSHTQKRRKSMDLSLINLQGEHSDTSYAETPGCVSFTRSSVTSGDTNRRIEFGLETNCRERLSTKHASRLLPNSCATSCASSDSLMDKRLQISCSLCKSPLGRPENNLYVECSLTSSSKVHLASLVKERMERCAKNKSKCVPVLVTDISSVDQRLCNIALQDARQKGVWSEEDGCVFNSVFCPFCSMSNCLGVKIMATDASNVHLLNKILFYTDCLEFQNLEASKDLEPMDKQDLSPVTRTAMDKTALLNSLGRFSYSPQPNSGGWRTTKSKVCDFEMLWALWAQGILPAENLHI</sequence>
<name>A0A8X8D9V1_POPTO</name>